<organism evidence="2 3">
    <name type="scientific">Goodea atripinnis</name>
    <dbReference type="NCBI Taxonomy" id="208336"/>
    <lineage>
        <taxon>Eukaryota</taxon>
        <taxon>Metazoa</taxon>
        <taxon>Chordata</taxon>
        <taxon>Craniata</taxon>
        <taxon>Vertebrata</taxon>
        <taxon>Euteleostomi</taxon>
        <taxon>Actinopterygii</taxon>
        <taxon>Neopterygii</taxon>
        <taxon>Teleostei</taxon>
        <taxon>Neoteleostei</taxon>
        <taxon>Acanthomorphata</taxon>
        <taxon>Ovalentaria</taxon>
        <taxon>Atherinomorphae</taxon>
        <taxon>Cyprinodontiformes</taxon>
        <taxon>Goodeidae</taxon>
        <taxon>Goodea</taxon>
    </lineage>
</organism>
<reference evidence="2 3" key="1">
    <citation type="submission" date="2021-06" db="EMBL/GenBank/DDBJ databases">
        <authorList>
            <person name="Palmer J.M."/>
        </authorList>
    </citation>
    <scope>NUCLEOTIDE SEQUENCE [LARGE SCALE GENOMIC DNA]</scope>
    <source>
        <strain evidence="2 3">GA_2019</strain>
        <tissue evidence="2">Muscle</tissue>
    </source>
</reference>
<keyword evidence="3" id="KW-1185">Reference proteome</keyword>
<name>A0ABV0PMW0_9TELE</name>
<evidence type="ECO:0008006" key="4">
    <source>
        <dbReference type="Google" id="ProtNLM"/>
    </source>
</evidence>
<comment type="caution">
    <text evidence="2">The sequence shown here is derived from an EMBL/GenBank/DDBJ whole genome shotgun (WGS) entry which is preliminary data.</text>
</comment>
<accession>A0ABV0PMW0</accession>
<proteinExistence type="predicted"/>
<dbReference type="Proteomes" id="UP001476798">
    <property type="component" value="Unassembled WGS sequence"/>
</dbReference>
<evidence type="ECO:0000313" key="2">
    <source>
        <dbReference type="EMBL" id="MEQ2184833.1"/>
    </source>
</evidence>
<gene>
    <name evidence="2" type="ORF">GOODEAATRI_012069</name>
</gene>
<protein>
    <recommendedName>
        <fullName evidence="4">Secreted protein</fullName>
    </recommendedName>
</protein>
<feature type="region of interest" description="Disordered" evidence="1">
    <location>
        <begin position="84"/>
        <end position="105"/>
    </location>
</feature>
<evidence type="ECO:0000256" key="1">
    <source>
        <dbReference type="SAM" id="MobiDB-lite"/>
    </source>
</evidence>
<sequence length="105" mass="11916">MLFLKLCVVLHIHVKHQEFKRREVHSNVTSFCNYILLVRTFHPGIKTGHICSKKHLQAACCHNTNNSMFLRHDGNKLQIDKRTETNKGGFQEADSDIKGAAGTSN</sequence>
<dbReference type="EMBL" id="JAHRIO010080724">
    <property type="protein sequence ID" value="MEQ2184833.1"/>
    <property type="molecule type" value="Genomic_DNA"/>
</dbReference>
<evidence type="ECO:0000313" key="3">
    <source>
        <dbReference type="Proteomes" id="UP001476798"/>
    </source>
</evidence>